<keyword evidence="8 15" id="KW-0406">Ion transport</keyword>
<evidence type="ECO:0000313" key="19">
    <source>
        <dbReference type="Proteomes" id="UP000053784"/>
    </source>
</evidence>
<evidence type="ECO:0000256" key="3">
    <source>
        <dbReference type="ARBA" id="ARBA00022475"/>
    </source>
</evidence>
<feature type="coiled-coil region" evidence="17">
    <location>
        <begin position="51"/>
        <end position="85"/>
    </location>
</feature>
<keyword evidence="7 15" id="KW-1133">Transmembrane helix</keyword>
<dbReference type="GO" id="GO:0012505">
    <property type="term" value="C:endomembrane system"/>
    <property type="evidence" value="ECO:0007669"/>
    <property type="project" value="UniProtKB-SubCell"/>
</dbReference>
<evidence type="ECO:0000256" key="10">
    <source>
        <dbReference type="ARBA" id="ARBA00023310"/>
    </source>
</evidence>
<dbReference type="PANTHER" id="PTHR33445:SF1">
    <property type="entry name" value="ATP SYNTHASE SUBUNIT B"/>
    <property type="match status" value="1"/>
</dbReference>
<dbReference type="NCBIfam" id="NF004411">
    <property type="entry name" value="PRK05759.1-2"/>
    <property type="match status" value="1"/>
</dbReference>
<keyword evidence="2 15" id="KW-0813">Transport</keyword>
<dbReference type="Gene3D" id="6.10.250.1580">
    <property type="match status" value="1"/>
</dbReference>
<keyword evidence="6 15" id="KW-0375">Hydrogen ion transport</keyword>
<name>A0A084CNN8_9GAMM</name>
<dbReference type="AlphaFoldDB" id="A0A084CNN8"/>
<evidence type="ECO:0000256" key="11">
    <source>
        <dbReference type="ARBA" id="ARBA00025198"/>
    </source>
</evidence>
<protein>
    <recommendedName>
        <fullName evidence="15">ATP synthase subunit b</fullName>
    </recommendedName>
    <alternativeName>
        <fullName evidence="15">ATP synthase F(0) sector subunit b</fullName>
    </alternativeName>
    <alternativeName>
        <fullName evidence="15">ATPase subunit I</fullName>
    </alternativeName>
    <alternativeName>
        <fullName evidence="15">F-type ATPase subunit b</fullName>
        <shortName evidence="15">F-ATPase subunit b</shortName>
    </alternativeName>
</protein>
<keyword evidence="4 15" id="KW-0138">CF(0)</keyword>
<evidence type="ECO:0000256" key="13">
    <source>
        <dbReference type="ARBA" id="ARBA00026054"/>
    </source>
</evidence>
<evidence type="ECO:0000256" key="14">
    <source>
        <dbReference type="ARBA" id="ARBA00037847"/>
    </source>
</evidence>
<dbReference type="GO" id="GO:0046961">
    <property type="term" value="F:proton-transporting ATPase activity, rotational mechanism"/>
    <property type="evidence" value="ECO:0007669"/>
    <property type="project" value="TreeGrafter"/>
</dbReference>
<evidence type="ECO:0000256" key="16">
    <source>
        <dbReference type="RuleBase" id="RU003848"/>
    </source>
</evidence>
<dbReference type="EMBL" id="JGVK01000009">
    <property type="protein sequence ID" value="KEY91417.1"/>
    <property type="molecule type" value="Genomic_DNA"/>
</dbReference>
<dbReference type="InterPro" id="IPR002146">
    <property type="entry name" value="ATP_synth_b/b'su_bac/chlpt"/>
</dbReference>
<keyword evidence="5 15" id="KW-0812">Transmembrane</keyword>
<sequence>MNMNATIFGQAVSFAMFVLFCMKYVWPPIIQAIEERQKEISNSLLDAKRAAQELDLAKLEASSKIEEAKQTAAKLLEQANERGAQIVAQACKEAKMQKKEMLLQTKAEIEVERVRLLSELQKQVAALAIFGAEKILKRTIDDNEQNDILNSIINKL</sequence>
<comment type="subcellular location">
    <subcellularLocation>
        <location evidence="15">Cell membrane</location>
        <topology evidence="15">Single-pass membrane protein</topology>
    </subcellularLocation>
    <subcellularLocation>
        <location evidence="14">Endomembrane system</location>
        <topology evidence="14">Single-pass membrane protein</topology>
    </subcellularLocation>
</comment>
<dbReference type="NCBIfam" id="TIGR01144">
    <property type="entry name" value="ATP_synt_b"/>
    <property type="match status" value="1"/>
</dbReference>
<dbReference type="PANTHER" id="PTHR33445">
    <property type="entry name" value="ATP SYNTHASE SUBUNIT B', CHLOROPLASTIC"/>
    <property type="match status" value="1"/>
</dbReference>
<evidence type="ECO:0000313" key="18">
    <source>
        <dbReference type="EMBL" id="KEY91417.1"/>
    </source>
</evidence>
<reference evidence="18 19" key="1">
    <citation type="submission" date="2014-03" db="EMBL/GenBank/DDBJ databases">
        <title>Selection and divergence in the genomes of co-occurring obligate luminous symbionts with specific hosts.</title>
        <authorList>
            <person name="Hendry T.A."/>
            <person name="de Wet J.R."/>
            <person name="Dunlap P.V."/>
        </authorList>
    </citation>
    <scope>NUCLEOTIDE SEQUENCE [LARGE SCALE GENOMIC DNA]</scope>
    <source>
        <strain evidence="18 19">Ppalp.1</strain>
    </source>
</reference>
<comment type="function">
    <text evidence="12">Component of the F(0) channel, it forms part of the peripheral stalk, linking F(1) to F(0). The b'-subunit is a diverged and duplicated form of b found in plants and photosynthetic bacteria.</text>
</comment>
<dbReference type="CDD" id="cd06503">
    <property type="entry name" value="ATP-synt_Fo_b"/>
    <property type="match status" value="1"/>
</dbReference>
<dbReference type="HAMAP" id="MF_01398">
    <property type="entry name" value="ATP_synth_b_bprime"/>
    <property type="match status" value="1"/>
</dbReference>
<evidence type="ECO:0000256" key="12">
    <source>
        <dbReference type="ARBA" id="ARBA00025614"/>
    </source>
</evidence>
<comment type="caution">
    <text evidence="18">The sequence shown here is derived from an EMBL/GenBank/DDBJ whole genome shotgun (WGS) entry which is preliminary data.</text>
</comment>
<evidence type="ECO:0000256" key="5">
    <source>
        <dbReference type="ARBA" id="ARBA00022692"/>
    </source>
</evidence>
<evidence type="ECO:0000256" key="7">
    <source>
        <dbReference type="ARBA" id="ARBA00022989"/>
    </source>
</evidence>
<dbReference type="GO" id="GO:0005886">
    <property type="term" value="C:plasma membrane"/>
    <property type="evidence" value="ECO:0007669"/>
    <property type="project" value="UniProtKB-SubCell"/>
</dbReference>
<evidence type="ECO:0000256" key="9">
    <source>
        <dbReference type="ARBA" id="ARBA00023136"/>
    </source>
</evidence>
<keyword evidence="17" id="KW-0175">Coiled coil</keyword>
<evidence type="ECO:0000256" key="6">
    <source>
        <dbReference type="ARBA" id="ARBA00022781"/>
    </source>
</evidence>
<proteinExistence type="inferred from homology"/>
<comment type="similarity">
    <text evidence="1 15 16">Belongs to the ATPase B chain family.</text>
</comment>
<dbReference type="eggNOG" id="COG0711">
    <property type="taxonomic scope" value="Bacteria"/>
</dbReference>
<comment type="subunit">
    <text evidence="13">F-type ATPases have 2 components, F(1) - the catalytic core - and F(0) - the membrane proton channel. F(1) has five subunits: alpha(3), beta(3), gamma(1), delta(1), epsilon(1). F(0) has four main subunits: a(1), b(2) and c(10-14). The alpha and beta chains form an alternating ring which encloses part of the gamma chain. F(1) is attached to F(0) by a central stalk formed by the gamma and epsilon chains, while a peripheral stalk is formed by the delta and b chains.</text>
</comment>
<keyword evidence="10 15" id="KW-0066">ATP synthesis</keyword>
<evidence type="ECO:0000256" key="8">
    <source>
        <dbReference type="ARBA" id="ARBA00023065"/>
    </source>
</evidence>
<dbReference type="GO" id="GO:0046933">
    <property type="term" value="F:proton-transporting ATP synthase activity, rotational mechanism"/>
    <property type="evidence" value="ECO:0007669"/>
    <property type="project" value="UniProtKB-UniRule"/>
</dbReference>
<dbReference type="InterPro" id="IPR028987">
    <property type="entry name" value="ATP_synth_B-like_membr_sf"/>
</dbReference>
<dbReference type="Proteomes" id="UP000053784">
    <property type="component" value="Unassembled WGS sequence"/>
</dbReference>
<keyword evidence="19" id="KW-1185">Reference proteome</keyword>
<dbReference type="InterPro" id="IPR005864">
    <property type="entry name" value="ATP_synth_F0_bsu_bac"/>
</dbReference>
<evidence type="ECO:0000256" key="4">
    <source>
        <dbReference type="ARBA" id="ARBA00022547"/>
    </source>
</evidence>
<evidence type="ECO:0000256" key="1">
    <source>
        <dbReference type="ARBA" id="ARBA00005513"/>
    </source>
</evidence>
<dbReference type="STRING" id="1179155.CF67_17016"/>
<comment type="subunit">
    <text evidence="15">F-type ATPases have 2 components, F(1) - the catalytic core - and F(0) - the membrane proton channel. F(1) has five subunits: alpha(3), beta(3), gamma(1), delta(1), epsilon(1). F(0) has three main subunits: a(1), b(2) and c(10-14). The alpha and beta chains form an alternating ring which encloses part of the gamma chain. F(1) is attached to F(0) by a central stalk formed by the gamma and epsilon chains, while a peripheral stalk is formed by the delta and b chains.</text>
</comment>
<dbReference type="GO" id="GO:0045259">
    <property type="term" value="C:proton-transporting ATP synthase complex"/>
    <property type="evidence" value="ECO:0007669"/>
    <property type="project" value="UniProtKB-KW"/>
</dbReference>
<feature type="transmembrane region" description="Helical" evidence="15">
    <location>
        <begin position="6"/>
        <end position="26"/>
    </location>
</feature>
<dbReference type="Pfam" id="PF00430">
    <property type="entry name" value="ATP-synt_B"/>
    <property type="match status" value="1"/>
</dbReference>
<evidence type="ECO:0000256" key="15">
    <source>
        <dbReference type="HAMAP-Rule" id="MF_01398"/>
    </source>
</evidence>
<evidence type="ECO:0000256" key="2">
    <source>
        <dbReference type="ARBA" id="ARBA00022448"/>
    </source>
</evidence>
<keyword evidence="3 15" id="KW-1003">Cell membrane</keyword>
<evidence type="ECO:0000256" key="17">
    <source>
        <dbReference type="SAM" id="Coils"/>
    </source>
</evidence>
<organism evidence="18 19">
    <name type="scientific">Candidatus Photodesmus blepharonis</name>
    <dbReference type="NCBI Taxonomy" id="1179155"/>
    <lineage>
        <taxon>Bacteria</taxon>
        <taxon>Pseudomonadati</taxon>
        <taxon>Pseudomonadota</taxon>
        <taxon>Gammaproteobacteria</taxon>
        <taxon>Vibrionales</taxon>
        <taxon>Vibrionaceae</taxon>
        <taxon>Candidatus Photodesmus</taxon>
    </lineage>
</organism>
<dbReference type="InterPro" id="IPR050059">
    <property type="entry name" value="ATP_synthase_B_chain"/>
</dbReference>
<dbReference type="OrthoDB" id="9788020at2"/>
<keyword evidence="9 15" id="KW-0472">Membrane</keyword>
<gene>
    <name evidence="15 18" type="primary">atpF</name>
    <name evidence="18" type="ORF">CF67_17016</name>
</gene>
<accession>A0A084CNN8</accession>
<dbReference type="RefSeq" id="WP_034413557.1">
    <property type="nucleotide sequence ID" value="NZ_JGVK01000009.1"/>
</dbReference>
<comment type="function">
    <text evidence="11 15">F(1)F(0) ATP synthase produces ATP from ADP in the presence of a proton or sodium gradient. F-type ATPases consist of two structural domains, F(1) containing the extramembraneous catalytic core and F(0) containing the membrane proton channel, linked together by a central stalk and a peripheral stalk. During catalysis, ATP synthesis in the catalytic domain of F(1) is coupled via a rotary mechanism of the central stalk subunits to proton translocation.</text>
</comment>
<dbReference type="SUPFAM" id="SSF81573">
    <property type="entry name" value="F1F0 ATP synthase subunit B, membrane domain"/>
    <property type="match status" value="1"/>
</dbReference>